<evidence type="ECO:0000313" key="1">
    <source>
        <dbReference type="EMBL" id="KAG7170299.1"/>
    </source>
</evidence>
<name>A0A8J5N0C0_HOMAM</name>
<proteinExistence type="predicted"/>
<dbReference type="EMBL" id="JAHLQT010014436">
    <property type="protein sequence ID" value="KAG7170299.1"/>
    <property type="molecule type" value="Genomic_DNA"/>
</dbReference>
<sequence length="102" mass="11797">MNNVPAHNALSVKQFLANKNITVLEHPPYLLDLTPCDFYLFPKIKSIIKGTNFVSVQEVKANTTELLNSLTEHDLRNYFELWQHCMQLCVNSEGNYFDGDHR</sequence>
<dbReference type="InterPro" id="IPR052709">
    <property type="entry name" value="Transposase-MT_Hybrid"/>
</dbReference>
<accession>A0A8J5N0C0</accession>
<organism evidence="1 2">
    <name type="scientific">Homarus americanus</name>
    <name type="common">American lobster</name>
    <dbReference type="NCBI Taxonomy" id="6706"/>
    <lineage>
        <taxon>Eukaryota</taxon>
        <taxon>Metazoa</taxon>
        <taxon>Ecdysozoa</taxon>
        <taxon>Arthropoda</taxon>
        <taxon>Crustacea</taxon>
        <taxon>Multicrustacea</taxon>
        <taxon>Malacostraca</taxon>
        <taxon>Eumalacostraca</taxon>
        <taxon>Eucarida</taxon>
        <taxon>Decapoda</taxon>
        <taxon>Pleocyemata</taxon>
        <taxon>Astacidea</taxon>
        <taxon>Nephropoidea</taxon>
        <taxon>Nephropidae</taxon>
        <taxon>Homarus</taxon>
    </lineage>
</organism>
<dbReference type="Gene3D" id="3.30.420.10">
    <property type="entry name" value="Ribonuclease H-like superfamily/Ribonuclease H"/>
    <property type="match status" value="1"/>
</dbReference>
<reference evidence="1" key="1">
    <citation type="journal article" date="2021" name="Sci. Adv.">
        <title>The American lobster genome reveals insights on longevity, neural, and immune adaptations.</title>
        <authorList>
            <person name="Polinski J.M."/>
            <person name="Zimin A.V."/>
            <person name="Clark K.F."/>
            <person name="Kohn A.B."/>
            <person name="Sadowski N."/>
            <person name="Timp W."/>
            <person name="Ptitsyn A."/>
            <person name="Khanna P."/>
            <person name="Romanova D.Y."/>
            <person name="Williams P."/>
            <person name="Greenwood S.J."/>
            <person name="Moroz L.L."/>
            <person name="Walt D.R."/>
            <person name="Bodnar A.G."/>
        </authorList>
    </citation>
    <scope>NUCLEOTIDE SEQUENCE</scope>
    <source>
        <strain evidence="1">GMGI-L3</strain>
    </source>
</reference>
<keyword evidence="2" id="KW-1185">Reference proteome</keyword>
<dbReference type="PANTHER" id="PTHR46060">
    <property type="entry name" value="MARINER MOS1 TRANSPOSASE-LIKE PROTEIN"/>
    <property type="match status" value="1"/>
</dbReference>
<gene>
    <name evidence="1" type="ORF">Hamer_G016102</name>
</gene>
<evidence type="ECO:0000313" key="2">
    <source>
        <dbReference type="Proteomes" id="UP000747542"/>
    </source>
</evidence>
<protein>
    <submittedName>
        <fullName evidence="1">Mariner Mos1 transposase-like 5</fullName>
    </submittedName>
</protein>
<dbReference type="Proteomes" id="UP000747542">
    <property type="component" value="Unassembled WGS sequence"/>
</dbReference>
<dbReference type="PANTHER" id="PTHR46060:SF1">
    <property type="entry name" value="MARINER MOS1 TRANSPOSASE-LIKE PROTEIN"/>
    <property type="match status" value="1"/>
</dbReference>
<comment type="caution">
    <text evidence="1">The sequence shown here is derived from an EMBL/GenBank/DDBJ whole genome shotgun (WGS) entry which is preliminary data.</text>
</comment>
<dbReference type="InterPro" id="IPR036397">
    <property type="entry name" value="RNaseH_sf"/>
</dbReference>
<dbReference type="GO" id="GO:0003676">
    <property type="term" value="F:nucleic acid binding"/>
    <property type="evidence" value="ECO:0007669"/>
    <property type="project" value="InterPro"/>
</dbReference>
<dbReference type="AlphaFoldDB" id="A0A8J5N0C0"/>